<accession>I2H243</accession>
<reference evidence="1 2" key="1">
    <citation type="journal article" date="2011" name="Proc. Natl. Acad. Sci. U.S.A.">
        <title>Evolutionary erosion of yeast sex chromosomes by mating-type switching accidents.</title>
        <authorList>
            <person name="Gordon J.L."/>
            <person name="Armisen D."/>
            <person name="Proux-Wera E."/>
            <person name="Oheigeartaigh S.S."/>
            <person name="Byrne K.P."/>
            <person name="Wolfe K.H."/>
        </authorList>
    </citation>
    <scope>NUCLEOTIDE SEQUENCE [LARGE SCALE GENOMIC DNA]</scope>
    <source>
        <strain evidence="2">ATCC 34711 / CBS 6284 / DSM 70876 / NBRC 10599 / NRRL Y-10934 / UCD 77-7</strain>
    </source>
</reference>
<dbReference type="Proteomes" id="UP000002866">
    <property type="component" value="Chromosome 3"/>
</dbReference>
<gene>
    <name evidence="1" type="primary">TBLA0C06520</name>
    <name evidence="1" type="ORF">TBLA_0C06520</name>
</gene>
<sequence length="240" mass="27101">MSNPTEIERSKRIVTMNNFTKLYYVNCIVKEKFGICNTGVTECNLETAKQLKEEILKKYKDKMIVTTIEKPSSKSSVVPKSYVIETEQKFGDNELYIIEDISPPSSKRQKIEDTTVNLEGKTLIYNLSNQSISNSFTSFSPKQDIYEYNYNRALLHNNLIISSDGIENCTSLFPEIQEPPQNEIDIVPIINSLPTSSSLQVSLAETKEQCINNEIITNHDRSSPPLMCPLIGSSSSIDNQ</sequence>
<name>I2H243_HENB6</name>
<dbReference type="RefSeq" id="XP_004179964.1">
    <property type="nucleotide sequence ID" value="XM_004179916.1"/>
</dbReference>
<dbReference type="AlphaFoldDB" id="I2H243"/>
<dbReference type="HOGENOM" id="CLU_1157050_0_0_1"/>
<dbReference type="GeneID" id="14495425"/>
<dbReference type="KEGG" id="tbl:TBLA_0C06520"/>
<proteinExistence type="predicted"/>
<protein>
    <submittedName>
        <fullName evidence="1">Uncharacterized protein</fullName>
    </submittedName>
</protein>
<evidence type="ECO:0000313" key="2">
    <source>
        <dbReference type="Proteomes" id="UP000002866"/>
    </source>
</evidence>
<organism evidence="1 2">
    <name type="scientific">Henningerozyma blattae (strain ATCC 34711 / CBS 6284 / DSM 70876 / NBRC 10599 / NRRL Y-10934 / UCD 77-7)</name>
    <name type="common">Yeast</name>
    <name type="synonym">Tetrapisispora blattae</name>
    <dbReference type="NCBI Taxonomy" id="1071380"/>
    <lineage>
        <taxon>Eukaryota</taxon>
        <taxon>Fungi</taxon>
        <taxon>Dikarya</taxon>
        <taxon>Ascomycota</taxon>
        <taxon>Saccharomycotina</taxon>
        <taxon>Saccharomycetes</taxon>
        <taxon>Saccharomycetales</taxon>
        <taxon>Saccharomycetaceae</taxon>
        <taxon>Henningerozyma</taxon>
    </lineage>
</organism>
<dbReference type="InParanoid" id="I2H243"/>
<evidence type="ECO:0000313" key="1">
    <source>
        <dbReference type="EMBL" id="CCH60445.1"/>
    </source>
</evidence>
<dbReference type="EMBL" id="HE806318">
    <property type="protein sequence ID" value="CCH60445.1"/>
    <property type="molecule type" value="Genomic_DNA"/>
</dbReference>
<keyword evidence="2" id="KW-1185">Reference proteome</keyword>